<sequence length="231" mass="25460">MWFRWVSVTLAIPTLIGFGCENSTPSSVVSASNTSTADSSDQGATSPVSAEGVVSSDPPAVVAEGQVEHPLYRSWAAHPVGTELVFKSKQMFKNKTKELEIRHKLVELTPDKAVVSRLEFDPEVNTRPQSMDDTIRRNFPLLPGVSPEDVGKPRNAIAQGEEVVTIGDQEFKTVWFDTKGRTEGGHESITRTWMCDEVPGRLVRARITVAALQFEDDQVLVEIKRPQVDGK</sequence>
<accession>E8R0C8</accession>
<evidence type="ECO:0000313" key="2">
    <source>
        <dbReference type="EMBL" id="ADV62255.1"/>
    </source>
</evidence>
<keyword evidence="3" id="KW-1185">Reference proteome</keyword>
<dbReference type="KEGG" id="ipa:Isop_1671"/>
<dbReference type="InParanoid" id="E8R0C8"/>
<dbReference type="RefSeq" id="WP_013564543.1">
    <property type="nucleotide sequence ID" value="NC_014962.1"/>
</dbReference>
<dbReference type="AlphaFoldDB" id="E8R0C8"/>
<feature type="compositionally biased region" description="Low complexity" evidence="1">
    <location>
        <begin position="27"/>
        <end position="41"/>
    </location>
</feature>
<protein>
    <recommendedName>
        <fullName evidence="4">Lipoprotein</fullName>
    </recommendedName>
</protein>
<dbReference type="OrthoDB" id="283371at2"/>
<dbReference type="HOGENOM" id="CLU_1198478_0_0_0"/>
<dbReference type="PROSITE" id="PS51257">
    <property type="entry name" value="PROKAR_LIPOPROTEIN"/>
    <property type="match status" value="1"/>
</dbReference>
<reference key="1">
    <citation type="submission" date="2010-11" db="EMBL/GenBank/DDBJ databases">
        <title>The complete sequence of chromosome of Isophaera pallida ATCC 43644.</title>
        <authorList>
            <consortium name="US DOE Joint Genome Institute (JGI-PGF)"/>
            <person name="Lucas S."/>
            <person name="Copeland A."/>
            <person name="Lapidus A."/>
            <person name="Bruce D."/>
            <person name="Goodwin L."/>
            <person name="Pitluck S."/>
            <person name="Kyrpides N."/>
            <person name="Mavromatis K."/>
            <person name="Pagani I."/>
            <person name="Ivanova N."/>
            <person name="Saunders E."/>
            <person name="Brettin T."/>
            <person name="Detter J.C."/>
            <person name="Han C."/>
            <person name="Tapia R."/>
            <person name="Land M."/>
            <person name="Hauser L."/>
            <person name="Markowitz V."/>
            <person name="Cheng J.-F."/>
            <person name="Hugenholtz P."/>
            <person name="Woyke T."/>
            <person name="Wu D."/>
            <person name="Eisen J.A."/>
        </authorList>
    </citation>
    <scope>NUCLEOTIDE SEQUENCE</scope>
    <source>
        <strain>ATCC 43644</strain>
    </source>
</reference>
<evidence type="ECO:0000256" key="1">
    <source>
        <dbReference type="SAM" id="MobiDB-lite"/>
    </source>
</evidence>
<organism evidence="2 3">
    <name type="scientific">Isosphaera pallida (strain ATCC 43644 / DSM 9630 / IS1B)</name>
    <dbReference type="NCBI Taxonomy" id="575540"/>
    <lineage>
        <taxon>Bacteria</taxon>
        <taxon>Pseudomonadati</taxon>
        <taxon>Planctomycetota</taxon>
        <taxon>Planctomycetia</taxon>
        <taxon>Isosphaerales</taxon>
        <taxon>Isosphaeraceae</taxon>
        <taxon>Isosphaera</taxon>
    </lineage>
</organism>
<dbReference type="Proteomes" id="UP000008631">
    <property type="component" value="Chromosome"/>
</dbReference>
<evidence type="ECO:0000313" key="3">
    <source>
        <dbReference type="Proteomes" id="UP000008631"/>
    </source>
</evidence>
<dbReference type="eggNOG" id="ENOG5033NT9">
    <property type="taxonomic scope" value="Bacteria"/>
</dbReference>
<proteinExistence type="predicted"/>
<evidence type="ECO:0008006" key="4">
    <source>
        <dbReference type="Google" id="ProtNLM"/>
    </source>
</evidence>
<name>E8R0C8_ISOPI</name>
<feature type="region of interest" description="Disordered" evidence="1">
    <location>
        <begin position="27"/>
        <end position="57"/>
    </location>
</feature>
<reference evidence="2 3" key="2">
    <citation type="journal article" date="2011" name="Stand. Genomic Sci.">
        <title>Complete genome sequence of Isosphaera pallida type strain (IS1B).</title>
        <authorList>
            <consortium name="US DOE Joint Genome Institute (JGI-PGF)"/>
            <person name="Goker M."/>
            <person name="Cleland D."/>
            <person name="Saunders E."/>
            <person name="Lapidus A."/>
            <person name="Nolan M."/>
            <person name="Lucas S."/>
            <person name="Hammon N."/>
            <person name="Deshpande S."/>
            <person name="Cheng J.F."/>
            <person name="Tapia R."/>
            <person name="Han C."/>
            <person name="Goodwin L."/>
            <person name="Pitluck S."/>
            <person name="Liolios K."/>
            <person name="Pagani I."/>
            <person name="Ivanova N."/>
            <person name="Mavromatis K."/>
            <person name="Pati A."/>
            <person name="Chen A."/>
            <person name="Palaniappan K."/>
            <person name="Land M."/>
            <person name="Hauser L."/>
            <person name="Chang Y.J."/>
            <person name="Jeffries C.D."/>
            <person name="Detter J.C."/>
            <person name="Beck B."/>
            <person name="Woyke T."/>
            <person name="Bristow J."/>
            <person name="Eisen J.A."/>
            <person name="Markowitz V."/>
            <person name="Hugenholtz P."/>
            <person name="Kyrpides N.C."/>
            <person name="Klenk H.P."/>
        </authorList>
    </citation>
    <scope>NUCLEOTIDE SEQUENCE [LARGE SCALE GENOMIC DNA]</scope>
    <source>
        <strain evidence="3">ATCC 43644 / DSM 9630 / IS1B</strain>
    </source>
</reference>
<dbReference type="EMBL" id="CP002353">
    <property type="protein sequence ID" value="ADV62255.1"/>
    <property type="molecule type" value="Genomic_DNA"/>
</dbReference>
<gene>
    <name evidence="2" type="ordered locus">Isop_1671</name>
</gene>